<evidence type="ECO:0000256" key="5">
    <source>
        <dbReference type="ARBA" id="ARBA00023136"/>
    </source>
</evidence>
<keyword evidence="3 7" id="KW-0812">Transmembrane</keyword>
<proteinExistence type="predicted"/>
<feature type="transmembrane region" description="Helical" evidence="7">
    <location>
        <begin position="95"/>
        <end position="114"/>
    </location>
</feature>
<keyword evidence="4 7" id="KW-1133">Transmembrane helix</keyword>
<feature type="transmembrane region" description="Helical" evidence="7">
    <location>
        <begin position="417"/>
        <end position="439"/>
    </location>
</feature>
<dbReference type="InterPro" id="IPR020846">
    <property type="entry name" value="MFS_dom"/>
</dbReference>
<dbReference type="Gene3D" id="1.20.1250.20">
    <property type="entry name" value="MFS general substrate transporter like domains"/>
    <property type="match status" value="1"/>
</dbReference>
<name>A0A364N9X8_STELY</name>
<accession>A0A364N9X8</accession>
<dbReference type="PANTHER" id="PTHR23501:SF109">
    <property type="entry name" value="MAJOR FACILITATOR SUPERFAMILY (MFS) PROFILE DOMAIN-CONTAINING PROTEIN-RELATED"/>
    <property type="match status" value="1"/>
</dbReference>
<feature type="region of interest" description="Disordered" evidence="6">
    <location>
        <begin position="1"/>
        <end position="46"/>
    </location>
</feature>
<feature type="transmembrane region" description="Helical" evidence="7">
    <location>
        <begin position="211"/>
        <end position="233"/>
    </location>
</feature>
<feature type="transmembrane region" description="Helical" evidence="7">
    <location>
        <begin position="150"/>
        <end position="172"/>
    </location>
</feature>
<feature type="transmembrane region" description="Helical" evidence="7">
    <location>
        <begin position="58"/>
        <end position="83"/>
    </location>
</feature>
<feature type="compositionally biased region" description="Basic and acidic residues" evidence="6">
    <location>
        <begin position="10"/>
        <end position="21"/>
    </location>
</feature>
<evidence type="ECO:0000313" key="9">
    <source>
        <dbReference type="EMBL" id="RAR14066.1"/>
    </source>
</evidence>
<dbReference type="AlphaFoldDB" id="A0A364N9X8"/>
<evidence type="ECO:0000256" key="1">
    <source>
        <dbReference type="ARBA" id="ARBA00004141"/>
    </source>
</evidence>
<dbReference type="Proteomes" id="UP000249619">
    <property type="component" value="Unassembled WGS sequence"/>
</dbReference>
<feature type="transmembrane region" description="Helical" evidence="7">
    <location>
        <begin position="325"/>
        <end position="344"/>
    </location>
</feature>
<dbReference type="PROSITE" id="PS50850">
    <property type="entry name" value="MFS"/>
    <property type="match status" value="1"/>
</dbReference>
<dbReference type="InterPro" id="IPR010573">
    <property type="entry name" value="MFS_Str1/Tri12-like"/>
</dbReference>
<keyword evidence="2" id="KW-0813">Transport</keyword>
<keyword evidence="5 7" id="KW-0472">Membrane</keyword>
<evidence type="ECO:0000256" key="2">
    <source>
        <dbReference type="ARBA" id="ARBA00022448"/>
    </source>
</evidence>
<feature type="domain" description="Major facilitator superfamily (MFS) profile" evidence="8">
    <location>
        <begin position="59"/>
        <end position="505"/>
    </location>
</feature>
<evidence type="ECO:0000256" key="3">
    <source>
        <dbReference type="ARBA" id="ARBA00022692"/>
    </source>
</evidence>
<organism evidence="9 10">
    <name type="scientific">Stemphylium lycopersici</name>
    <name type="common">Tomato gray leaf spot disease fungus</name>
    <name type="synonym">Thyrospora lycopersici</name>
    <dbReference type="NCBI Taxonomy" id="183478"/>
    <lineage>
        <taxon>Eukaryota</taxon>
        <taxon>Fungi</taxon>
        <taxon>Dikarya</taxon>
        <taxon>Ascomycota</taxon>
        <taxon>Pezizomycotina</taxon>
        <taxon>Dothideomycetes</taxon>
        <taxon>Pleosporomycetidae</taxon>
        <taxon>Pleosporales</taxon>
        <taxon>Pleosporineae</taxon>
        <taxon>Pleosporaceae</taxon>
        <taxon>Stemphylium</taxon>
    </lineage>
</organism>
<comment type="caution">
    <text evidence="9">The sequence shown here is derived from an EMBL/GenBank/DDBJ whole genome shotgun (WGS) entry which is preliminary data.</text>
</comment>
<dbReference type="Pfam" id="PF06609">
    <property type="entry name" value="TRI12"/>
    <property type="match status" value="1"/>
</dbReference>
<feature type="transmembrane region" description="Helical" evidence="7">
    <location>
        <begin position="391"/>
        <end position="411"/>
    </location>
</feature>
<keyword evidence="10" id="KW-1185">Reference proteome</keyword>
<feature type="transmembrane region" description="Helical" evidence="7">
    <location>
        <begin position="286"/>
        <end position="305"/>
    </location>
</feature>
<dbReference type="InterPro" id="IPR036259">
    <property type="entry name" value="MFS_trans_sf"/>
</dbReference>
<dbReference type="SUPFAM" id="SSF103473">
    <property type="entry name" value="MFS general substrate transporter"/>
    <property type="match status" value="1"/>
</dbReference>
<feature type="transmembrane region" description="Helical" evidence="7">
    <location>
        <begin position="451"/>
        <end position="475"/>
    </location>
</feature>
<reference evidence="10" key="1">
    <citation type="submission" date="2018-05" db="EMBL/GenBank/DDBJ databases">
        <title>Draft genome sequence of Stemphylium lycopersici strain CIDEFI 213.</title>
        <authorList>
            <person name="Medina R."/>
            <person name="Franco M.E.E."/>
            <person name="Lucentini C.G."/>
            <person name="Saparrat M.C.N."/>
            <person name="Balatti P.A."/>
        </authorList>
    </citation>
    <scope>NUCLEOTIDE SEQUENCE [LARGE SCALE GENOMIC DNA]</scope>
    <source>
        <strain evidence="10">CIDEFI 213</strain>
    </source>
</reference>
<feature type="transmembrane region" description="Helical" evidence="7">
    <location>
        <begin position="556"/>
        <end position="575"/>
    </location>
</feature>
<dbReference type="PANTHER" id="PTHR23501">
    <property type="entry name" value="MAJOR FACILITATOR SUPERFAMILY"/>
    <property type="match status" value="1"/>
</dbReference>
<evidence type="ECO:0000259" key="8">
    <source>
        <dbReference type="PROSITE" id="PS50850"/>
    </source>
</evidence>
<sequence>MQETPISTRRSREDEKHDANNHLEMVSTHTPPSEPEKQQLAPATSRGPVVHEKMNAKLFMTLVCMSFLWIGSQIPLFLFGSVLPLIYQDVGGVDRYVWFIIGYLIPNAALCPFVGALSDLFGRQKVAIVGQVALIIGPIITATANTMNIAIAGQVFSGIGAGLNELIALAGTAEVVPIKDRGKYVGLVVFTILPFCPSVLWAQLIAEASNWRYNGILVGVWNLLGLLLCVFFYKDPSRLTDEYTARHVLREVDYVGGVLSTVGITLFMMGLQWGASQYEWGSPHNVVPLVIGLIFIIAFFIWEFYAKHPMVPRALFSKAKQTMIVILLITFLSGGNYFVLLLFWPTQIYNVYGDDPIGIGLRSLPIGFGIIGGAVICLVLIPITKGHIRELMIFFTALMTATTGAVCVARPDNLSTVYPLITFASIGVGGVIIPCSIIAQIACPDELIATVTAITLSIRYIGGAIGFAVYSNLFYRKVEDHLSTMLAKNTIAAQAIVNPLSEEGRDLIGIITSLMGSARFEEVKQILATSPQVLQRDAFPIILRASQEAFALAYRWPYWISIAFGGVCFIAAFFVGNIRGLLTAHTAHPV</sequence>
<dbReference type="GO" id="GO:0022857">
    <property type="term" value="F:transmembrane transporter activity"/>
    <property type="evidence" value="ECO:0007669"/>
    <property type="project" value="InterPro"/>
</dbReference>
<feature type="transmembrane region" description="Helical" evidence="7">
    <location>
        <begin position="254"/>
        <end position="274"/>
    </location>
</feature>
<feature type="transmembrane region" description="Helical" evidence="7">
    <location>
        <begin position="184"/>
        <end position="205"/>
    </location>
</feature>
<dbReference type="EMBL" id="QGDH01000027">
    <property type="protein sequence ID" value="RAR14066.1"/>
    <property type="molecule type" value="Genomic_DNA"/>
</dbReference>
<feature type="transmembrane region" description="Helical" evidence="7">
    <location>
        <begin position="364"/>
        <end position="384"/>
    </location>
</feature>
<dbReference type="GO" id="GO:0005886">
    <property type="term" value="C:plasma membrane"/>
    <property type="evidence" value="ECO:0007669"/>
    <property type="project" value="TreeGrafter"/>
</dbReference>
<evidence type="ECO:0000256" key="7">
    <source>
        <dbReference type="SAM" id="Phobius"/>
    </source>
</evidence>
<protein>
    <submittedName>
        <fullName evidence="9">MFS general substrate transporter</fullName>
    </submittedName>
</protein>
<feature type="transmembrane region" description="Helical" evidence="7">
    <location>
        <begin position="126"/>
        <end position="144"/>
    </location>
</feature>
<gene>
    <name evidence="9" type="ORF">DDE83_002635</name>
</gene>
<evidence type="ECO:0000313" key="10">
    <source>
        <dbReference type="Proteomes" id="UP000249619"/>
    </source>
</evidence>
<evidence type="ECO:0000256" key="4">
    <source>
        <dbReference type="ARBA" id="ARBA00022989"/>
    </source>
</evidence>
<comment type="subcellular location">
    <subcellularLocation>
        <location evidence="1">Membrane</location>
        <topology evidence="1">Multi-pass membrane protein</topology>
    </subcellularLocation>
</comment>
<evidence type="ECO:0000256" key="6">
    <source>
        <dbReference type="SAM" id="MobiDB-lite"/>
    </source>
</evidence>